<dbReference type="Pfam" id="PF13177">
    <property type="entry name" value="DNA_pol3_delta2"/>
    <property type="match status" value="1"/>
</dbReference>
<protein>
    <recommendedName>
        <fullName evidence="2">DNA polymerase III subunit delta'</fullName>
        <ecNumber evidence="1">2.7.7.7</ecNumber>
    </recommendedName>
</protein>
<comment type="catalytic activity">
    <reaction evidence="7">
        <text>DNA(n) + a 2'-deoxyribonucleoside 5'-triphosphate = DNA(n+1) + diphosphate</text>
        <dbReference type="Rhea" id="RHEA:22508"/>
        <dbReference type="Rhea" id="RHEA-COMP:17339"/>
        <dbReference type="Rhea" id="RHEA-COMP:17340"/>
        <dbReference type="ChEBI" id="CHEBI:33019"/>
        <dbReference type="ChEBI" id="CHEBI:61560"/>
        <dbReference type="ChEBI" id="CHEBI:173112"/>
        <dbReference type="EC" id="2.7.7.7"/>
    </reaction>
</comment>
<dbReference type="CDD" id="cd00009">
    <property type="entry name" value="AAA"/>
    <property type="match status" value="1"/>
</dbReference>
<evidence type="ECO:0000259" key="8">
    <source>
        <dbReference type="Pfam" id="PF09115"/>
    </source>
</evidence>
<evidence type="ECO:0000256" key="4">
    <source>
        <dbReference type="ARBA" id="ARBA00022695"/>
    </source>
</evidence>
<comment type="caution">
    <text evidence="9">The sequence shown here is derived from an EMBL/GenBank/DDBJ whole genome shotgun (WGS) entry which is preliminary data.</text>
</comment>
<reference evidence="9 10" key="1">
    <citation type="submission" date="2018-11" db="EMBL/GenBank/DDBJ databases">
        <title>Genomic Encyclopedia of Type Strains, Phase IV (KMG-IV): sequencing the most valuable type-strain genomes for metagenomic binning, comparative biology and taxonomic classification.</title>
        <authorList>
            <person name="Goeker M."/>
        </authorList>
    </citation>
    <scope>NUCLEOTIDE SEQUENCE [LARGE SCALE GENOMIC DNA]</scope>
    <source>
        <strain evidence="9 10">DSM 16974</strain>
    </source>
</reference>
<dbReference type="NCBIfam" id="NF004310">
    <property type="entry name" value="PRK05707.1"/>
    <property type="match status" value="1"/>
</dbReference>
<dbReference type="EC" id="2.7.7.7" evidence="1"/>
<dbReference type="Gene3D" id="3.40.50.300">
    <property type="entry name" value="P-loop containing nucleotide triphosphate hydrolases"/>
    <property type="match status" value="1"/>
</dbReference>
<dbReference type="GO" id="GO:0009360">
    <property type="term" value="C:DNA polymerase III complex"/>
    <property type="evidence" value="ECO:0007669"/>
    <property type="project" value="InterPro"/>
</dbReference>
<dbReference type="PANTHER" id="PTHR11669">
    <property type="entry name" value="REPLICATION FACTOR C / DNA POLYMERASE III GAMMA-TAU SUBUNIT"/>
    <property type="match status" value="1"/>
</dbReference>
<gene>
    <name evidence="9" type="ORF">EDC38_0613</name>
</gene>
<dbReference type="InterPro" id="IPR004622">
    <property type="entry name" value="DNA_pol_HolB"/>
</dbReference>
<dbReference type="NCBIfam" id="TIGR00678">
    <property type="entry name" value="holB"/>
    <property type="match status" value="1"/>
</dbReference>
<evidence type="ECO:0000256" key="2">
    <source>
        <dbReference type="ARBA" id="ARBA00014363"/>
    </source>
</evidence>
<proteinExistence type="predicted"/>
<dbReference type="SUPFAM" id="SSF52540">
    <property type="entry name" value="P-loop containing nucleoside triphosphate hydrolases"/>
    <property type="match status" value="1"/>
</dbReference>
<dbReference type="OrthoDB" id="9811073at2"/>
<evidence type="ECO:0000313" key="9">
    <source>
        <dbReference type="EMBL" id="ROQ20020.1"/>
    </source>
</evidence>
<dbReference type="GO" id="GO:0003677">
    <property type="term" value="F:DNA binding"/>
    <property type="evidence" value="ECO:0007669"/>
    <property type="project" value="InterPro"/>
</dbReference>
<keyword evidence="10" id="KW-1185">Reference proteome</keyword>
<evidence type="ECO:0000256" key="7">
    <source>
        <dbReference type="ARBA" id="ARBA00049244"/>
    </source>
</evidence>
<dbReference type="AlphaFoldDB" id="A0A3N1NZZ6"/>
<dbReference type="InterPro" id="IPR050238">
    <property type="entry name" value="DNA_Rep/Repair_Clamp_Loader"/>
</dbReference>
<organism evidence="9 10">
    <name type="scientific">Marinimicrobium koreense</name>
    <dbReference type="NCBI Taxonomy" id="306545"/>
    <lineage>
        <taxon>Bacteria</taxon>
        <taxon>Pseudomonadati</taxon>
        <taxon>Pseudomonadota</taxon>
        <taxon>Gammaproteobacteria</taxon>
        <taxon>Cellvibrionales</taxon>
        <taxon>Cellvibrionaceae</taxon>
        <taxon>Marinimicrobium</taxon>
    </lineage>
</organism>
<dbReference type="PANTHER" id="PTHR11669:SF8">
    <property type="entry name" value="DNA POLYMERASE III SUBUNIT DELTA"/>
    <property type="match status" value="1"/>
</dbReference>
<dbReference type="EMBL" id="RJUK01000001">
    <property type="protein sequence ID" value="ROQ20020.1"/>
    <property type="molecule type" value="Genomic_DNA"/>
</dbReference>
<name>A0A3N1NZZ6_9GAMM</name>
<dbReference type="InterPro" id="IPR027417">
    <property type="entry name" value="P-loop_NTPase"/>
</dbReference>
<dbReference type="Proteomes" id="UP000273643">
    <property type="component" value="Unassembled WGS sequence"/>
</dbReference>
<dbReference type="RefSeq" id="WP_123637270.1">
    <property type="nucleotide sequence ID" value="NZ_RJUK01000001.1"/>
</dbReference>
<evidence type="ECO:0000256" key="6">
    <source>
        <dbReference type="ARBA" id="ARBA00022932"/>
    </source>
</evidence>
<dbReference type="GO" id="GO:0006261">
    <property type="term" value="P:DNA-templated DNA replication"/>
    <property type="evidence" value="ECO:0007669"/>
    <property type="project" value="TreeGrafter"/>
</dbReference>
<evidence type="ECO:0000256" key="5">
    <source>
        <dbReference type="ARBA" id="ARBA00022705"/>
    </source>
</evidence>
<dbReference type="Pfam" id="PF09115">
    <property type="entry name" value="DNApol3-delta_C"/>
    <property type="match status" value="1"/>
</dbReference>
<dbReference type="InterPro" id="IPR015199">
    <property type="entry name" value="DNA_pol_III_delta_C"/>
</dbReference>
<dbReference type="Gene3D" id="1.20.272.10">
    <property type="match status" value="1"/>
</dbReference>
<keyword evidence="4" id="KW-0548">Nucleotidyltransferase</keyword>
<evidence type="ECO:0000256" key="1">
    <source>
        <dbReference type="ARBA" id="ARBA00012417"/>
    </source>
</evidence>
<evidence type="ECO:0000256" key="3">
    <source>
        <dbReference type="ARBA" id="ARBA00022679"/>
    </source>
</evidence>
<keyword evidence="3" id="KW-0808">Transferase</keyword>
<accession>A0A3N1NZZ6</accession>
<keyword evidence="6" id="KW-0239">DNA-directed DNA polymerase</keyword>
<sequence length="337" mass="37498">MSEHFPALPYPWQKEPWQRLNRQISEGQLPHALMFAGPPGIGKVHLATALAQRLLCQTPQQDTACGKCHSCGLLKAQTHPDLTVLQPEEPGKAIKIDAIRELTQTLGTTAQQGGYKVVILEPAEAMNANSANALLKTLEEPADDTVLILISHTPSAVLPTIRSRCQLRSFAIPPQAQVLNWLNPLVSGSGFEPEALLELGRGAPLHALALLEGDALEQRRQREKDFIRLCDQQLTAIQLADQWQKGDVGEAIEWLLIWLYDLARWQAGADVSTFKPLPDHLQHQFQRIPPALLHRYLEKLLTVKSQWLSGANPNKQLLLEELLLDWGVVMRQAMKAA</sequence>
<feature type="domain" description="DNA polymerase III delta subunit C-terminal" evidence="8">
    <location>
        <begin position="214"/>
        <end position="326"/>
    </location>
</feature>
<dbReference type="GO" id="GO:0003887">
    <property type="term" value="F:DNA-directed DNA polymerase activity"/>
    <property type="evidence" value="ECO:0007669"/>
    <property type="project" value="UniProtKB-KW"/>
</dbReference>
<keyword evidence="5" id="KW-0235">DNA replication</keyword>
<dbReference type="GO" id="GO:0008408">
    <property type="term" value="F:3'-5' exonuclease activity"/>
    <property type="evidence" value="ECO:0007669"/>
    <property type="project" value="InterPro"/>
</dbReference>
<evidence type="ECO:0000313" key="10">
    <source>
        <dbReference type="Proteomes" id="UP000273643"/>
    </source>
</evidence>